<gene>
    <name evidence="2" type="ORF">MNBD_BACTEROID06-1356</name>
</gene>
<dbReference type="InterPro" id="IPR041682">
    <property type="entry name" value="AAA_14"/>
</dbReference>
<organism evidence="2">
    <name type="scientific">hydrothermal vent metagenome</name>
    <dbReference type="NCBI Taxonomy" id="652676"/>
    <lineage>
        <taxon>unclassified sequences</taxon>
        <taxon>metagenomes</taxon>
        <taxon>ecological metagenomes</taxon>
    </lineage>
</organism>
<proteinExistence type="predicted"/>
<feature type="non-terminal residue" evidence="2">
    <location>
        <position position="69"/>
    </location>
</feature>
<dbReference type="EMBL" id="UOES01000246">
    <property type="protein sequence ID" value="VAW27478.1"/>
    <property type="molecule type" value="Genomic_DNA"/>
</dbReference>
<sequence>MIARLLEDTITKRLFEGKAIIIMGARQVGKTTLLQNLVKNKENVRWLYADEQDVQALFANPSSTQLKKE</sequence>
<dbReference type="SUPFAM" id="SSF52540">
    <property type="entry name" value="P-loop containing nucleoside triphosphate hydrolases"/>
    <property type="match status" value="1"/>
</dbReference>
<accession>A0A3B0UAK1</accession>
<evidence type="ECO:0000313" key="2">
    <source>
        <dbReference type="EMBL" id="VAW27478.1"/>
    </source>
</evidence>
<reference evidence="2" key="1">
    <citation type="submission" date="2018-06" db="EMBL/GenBank/DDBJ databases">
        <authorList>
            <person name="Zhirakovskaya E."/>
        </authorList>
    </citation>
    <scope>NUCLEOTIDE SEQUENCE</scope>
</reference>
<name>A0A3B0UAK1_9ZZZZ</name>
<dbReference type="AlphaFoldDB" id="A0A3B0UAK1"/>
<protein>
    <recommendedName>
        <fullName evidence="1">AAA domain-containing protein</fullName>
    </recommendedName>
</protein>
<evidence type="ECO:0000259" key="1">
    <source>
        <dbReference type="Pfam" id="PF13173"/>
    </source>
</evidence>
<feature type="domain" description="AAA" evidence="1">
    <location>
        <begin position="18"/>
        <end position="56"/>
    </location>
</feature>
<dbReference type="InterPro" id="IPR027417">
    <property type="entry name" value="P-loop_NTPase"/>
</dbReference>
<dbReference type="Gene3D" id="3.40.50.300">
    <property type="entry name" value="P-loop containing nucleotide triphosphate hydrolases"/>
    <property type="match status" value="1"/>
</dbReference>
<dbReference type="Pfam" id="PF13173">
    <property type="entry name" value="AAA_14"/>
    <property type="match status" value="1"/>
</dbReference>